<keyword evidence="4 6" id="KW-1133">Transmembrane helix</keyword>
<evidence type="ECO:0000313" key="8">
    <source>
        <dbReference type="EMBL" id="SMC51659.1"/>
    </source>
</evidence>
<evidence type="ECO:0000256" key="3">
    <source>
        <dbReference type="ARBA" id="ARBA00022692"/>
    </source>
</evidence>
<feature type="domain" description="Major facilitator superfamily (MFS) profile" evidence="7">
    <location>
        <begin position="16"/>
        <end position="395"/>
    </location>
</feature>
<dbReference type="InterPro" id="IPR036259">
    <property type="entry name" value="MFS_trans_sf"/>
</dbReference>
<organism evidence="8 9">
    <name type="scientific">Sporomusa malonica</name>
    <dbReference type="NCBI Taxonomy" id="112901"/>
    <lineage>
        <taxon>Bacteria</taxon>
        <taxon>Bacillati</taxon>
        <taxon>Bacillota</taxon>
        <taxon>Negativicutes</taxon>
        <taxon>Selenomonadales</taxon>
        <taxon>Sporomusaceae</taxon>
        <taxon>Sporomusa</taxon>
    </lineage>
</organism>
<feature type="transmembrane region" description="Helical" evidence="6">
    <location>
        <begin position="141"/>
        <end position="160"/>
    </location>
</feature>
<proteinExistence type="predicted"/>
<keyword evidence="9" id="KW-1185">Reference proteome</keyword>
<feature type="transmembrane region" description="Helical" evidence="6">
    <location>
        <begin position="305"/>
        <end position="324"/>
    </location>
</feature>
<feature type="transmembrane region" description="Helical" evidence="6">
    <location>
        <begin position="172"/>
        <end position="191"/>
    </location>
</feature>
<dbReference type="PANTHER" id="PTHR43826">
    <property type="entry name" value="GLUCOSE-6-PHOSPHATE EXCHANGER SLC37A4"/>
    <property type="match status" value="1"/>
</dbReference>
<dbReference type="SUPFAM" id="SSF103473">
    <property type="entry name" value="MFS general substrate transporter"/>
    <property type="match status" value="1"/>
</dbReference>
<dbReference type="InterPro" id="IPR051337">
    <property type="entry name" value="OPA_Antiporter"/>
</dbReference>
<dbReference type="PIRSF" id="PIRSF002808">
    <property type="entry name" value="Hexose_phosphate_transp"/>
    <property type="match status" value="1"/>
</dbReference>
<dbReference type="RefSeq" id="WP_084574834.1">
    <property type="nucleotide sequence ID" value="NZ_CP155572.1"/>
</dbReference>
<feature type="transmembrane region" description="Helical" evidence="6">
    <location>
        <begin position="251"/>
        <end position="269"/>
    </location>
</feature>
<keyword evidence="2" id="KW-0813">Transport</keyword>
<keyword evidence="3 6" id="KW-0812">Transmembrane</keyword>
<dbReference type="PROSITE" id="PS50850">
    <property type="entry name" value="MFS"/>
    <property type="match status" value="1"/>
</dbReference>
<dbReference type="PANTHER" id="PTHR43826:SF3">
    <property type="entry name" value="GLUCOSE-6-PHOSPHATE EXCHANGER SLC37A4"/>
    <property type="match status" value="1"/>
</dbReference>
<gene>
    <name evidence="8" type="ORF">SAMN04488500_104182</name>
</gene>
<feature type="transmembrane region" description="Helical" evidence="6">
    <location>
        <begin position="336"/>
        <end position="359"/>
    </location>
</feature>
<dbReference type="InterPro" id="IPR011701">
    <property type="entry name" value="MFS"/>
</dbReference>
<dbReference type="AlphaFoldDB" id="A0A1W1ZT62"/>
<feature type="transmembrane region" description="Helical" evidence="6">
    <location>
        <begin position="281"/>
        <end position="299"/>
    </location>
</feature>
<protein>
    <submittedName>
        <fullName evidence="8">Sugar phosphate permease</fullName>
    </submittedName>
</protein>
<feature type="transmembrane region" description="Helical" evidence="6">
    <location>
        <begin position="371"/>
        <end position="390"/>
    </location>
</feature>
<evidence type="ECO:0000256" key="1">
    <source>
        <dbReference type="ARBA" id="ARBA00004651"/>
    </source>
</evidence>
<reference evidence="8 9" key="1">
    <citation type="submission" date="2017-04" db="EMBL/GenBank/DDBJ databases">
        <authorList>
            <person name="Afonso C.L."/>
            <person name="Miller P.J."/>
            <person name="Scott M.A."/>
            <person name="Spackman E."/>
            <person name="Goraichik I."/>
            <person name="Dimitrov K.M."/>
            <person name="Suarez D.L."/>
            <person name="Swayne D.E."/>
        </authorList>
    </citation>
    <scope>NUCLEOTIDE SEQUENCE [LARGE SCALE GENOMIC DNA]</scope>
    <source>
        <strain evidence="8 9">DSM 5090</strain>
    </source>
</reference>
<evidence type="ECO:0000256" key="4">
    <source>
        <dbReference type="ARBA" id="ARBA00022989"/>
    </source>
</evidence>
<dbReference type="InterPro" id="IPR020846">
    <property type="entry name" value="MFS_dom"/>
</dbReference>
<feature type="transmembrane region" description="Helical" evidence="6">
    <location>
        <begin position="55"/>
        <end position="75"/>
    </location>
</feature>
<evidence type="ECO:0000259" key="7">
    <source>
        <dbReference type="PROSITE" id="PS50850"/>
    </source>
</evidence>
<dbReference type="Gene3D" id="1.20.1250.20">
    <property type="entry name" value="MFS general substrate transporter like domains"/>
    <property type="match status" value="2"/>
</dbReference>
<dbReference type="GO" id="GO:0005886">
    <property type="term" value="C:plasma membrane"/>
    <property type="evidence" value="ECO:0007669"/>
    <property type="project" value="UniProtKB-SubCell"/>
</dbReference>
<name>A0A1W1ZT62_9FIRM</name>
<sequence length="396" mass="42837">MVSQVQKEEYSQYRWVIMALMFASFVLTFLARFAWPPLIPVVVPVLNMNMSQAGAYMTAFYIGYVITQIPAGILADRFGVRTILGVSLVIEGISTWAMGTVTSFDMGFTLRVVTGLGAGAIMSSCARALMEWFPAKERGTAFGLLLAAPSGGLLLANYVVPALNNAFNWQGAFQGIGIATILLGVLIYFMVKTSDEPKGEKTFFGGFKVFFTNRNIVLVAIAGFCLMWMELGLATWANAYIKKLGFSVKEAGMVLIWYSLGGLIAPAISGWVSDKIGNRKNILIAAYAVSIPLTVYFGSLTTLSMLNIVGFVYGFCSYFSNPHLSIMISEYAGKEWAATANGIANFIFQLASMIGPLVFGGVIDLSGSFSTVWYMMAAGPLVGILVLFSIRPPSAE</sequence>
<evidence type="ECO:0000256" key="2">
    <source>
        <dbReference type="ARBA" id="ARBA00022448"/>
    </source>
</evidence>
<comment type="subcellular location">
    <subcellularLocation>
        <location evidence="1">Cell membrane</location>
        <topology evidence="1">Multi-pass membrane protein</topology>
    </subcellularLocation>
</comment>
<dbReference type="STRING" id="112901.SAMN04488500_104182"/>
<dbReference type="GO" id="GO:0061513">
    <property type="term" value="F:glucose 6-phosphate:phosphate antiporter activity"/>
    <property type="evidence" value="ECO:0007669"/>
    <property type="project" value="TreeGrafter"/>
</dbReference>
<feature type="transmembrane region" description="Helical" evidence="6">
    <location>
        <begin position="12"/>
        <end position="35"/>
    </location>
</feature>
<dbReference type="GO" id="GO:0035435">
    <property type="term" value="P:phosphate ion transmembrane transport"/>
    <property type="evidence" value="ECO:0007669"/>
    <property type="project" value="TreeGrafter"/>
</dbReference>
<feature type="transmembrane region" description="Helical" evidence="6">
    <location>
        <begin position="82"/>
        <end position="102"/>
    </location>
</feature>
<dbReference type="OrthoDB" id="1673995at2"/>
<dbReference type="InterPro" id="IPR000849">
    <property type="entry name" value="Sugar_P_transporter"/>
</dbReference>
<accession>A0A1W1ZT62</accession>
<evidence type="ECO:0000313" key="9">
    <source>
        <dbReference type="Proteomes" id="UP000192738"/>
    </source>
</evidence>
<feature type="transmembrane region" description="Helical" evidence="6">
    <location>
        <begin position="108"/>
        <end position="129"/>
    </location>
</feature>
<evidence type="ECO:0000256" key="6">
    <source>
        <dbReference type="SAM" id="Phobius"/>
    </source>
</evidence>
<evidence type="ECO:0000256" key="5">
    <source>
        <dbReference type="ARBA" id="ARBA00023136"/>
    </source>
</evidence>
<feature type="transmembrane region" description="Helical" evidence="6">
    <location>
        <begin position="216"/>
        <end position="239"/>
    </location>
</feature>
<keyword evidence="5 6" id="KW-0472">Membrane</keyword>
<dbReference type="EMBL" id="FWXI01000004">
    <property type="protein sequence ID" value="SMC51659.1"/>
    <property type="molecule type" value="Genomic_DNA"/>
</dbReference>
<dbReference type="Pfam" id="PF07690">
    <property type="entry name" value="MFS_1"/>
    <property type="match status" value="1"/>
</dbReference>
<dbReference type="Proteomes" id="UP000192738">
    <property type="component" value="Unassembled WGS sequence"/>
</dbReference>